<keyword evidence="3" id="KW-0677">Repeat</keyword>
<evidence type="ECO:0000256" key="2">
    <source>
        <dbReference type="ARBA" id="ARBA00022692"/>
    </source>
</evidence>
<keyword evidence="6 8" id="KW-0472">Membrane</keyword>
<evidence type="ECO:0000256" key="1">
    <source>
        <dbReference type="ARBA" id="ARBA00004141"/>
    </source>
</evidence>
<evidence type="ECO:0000256" key="6">
    <source>
        <dbReference type="ARBA" id="ARBA00023136"/>
    </source>
</evidence>
<dbReference type="SMART" id="SM01091">
    <property type="entry name" value="CorC_HlyC"/>
    <property type="match status" value="1"/>
</dbReference>
<evidence type="ECO:0000256" key="7">
    <source>
        <dbReference type="PROSITE-ProRule" id="PRU00703"/>
    </source>
</evidence>
<dbReference type="RefSeq" id="WP_039802965.1">
    <property type="nucleotide sequence ID" value="NZ_CP010415.1"/>
</dbReference>
<keyword evidence="5 7" id="KW-0129">CBS domain</keyword>
<feature type="domain" description="CBS" evidence="10">
    <location>
        <begin position="279"/>
        <end position="335"/>
    </location>
</feature>
<evidence type="ECO:0000313" key="13">
    <source>
        <dbReference type="Proteomes" id="UP000068210"/>
    </source>
</evidence>
<protein>
    <submittedName>
        <fullName evidence="12">Hemolysin-like protein</fullName>
    </submittedName>
</protein>
<feature type="domain" description="CNNM transmembrane" evidence="11">
    <location>
        <begin position="1"/>
        <end position="196"/>
    </location>
</feature>
<evidence type="ECO:0000259" key="11">
    <source>
        <dbReference type="PROSITE" id="PS51846"/>
    </source>
</evidence>
<dbReference type="PANTHER" id="PTHR22777:SF17">
    <property type="entry name" value="UPF0053 PROTEIN SLL0260"/>
    <property type="match status" value="1"/>
</dbReference>
<evidence type="ECO:0000256" key="5">
    <source>
        <dbReference type="ARBA" id="ARBA00023122"/>
    </source>
</evidence>
<organism evidence="12 13">
    <name type="scientific">Azotobacter chroococcum NCIMB 8003</name>
    <dbReference type="NCBI Taxonomy" id="1328314"/>
    <lineage>
        <taxon>Bacteria</taxon>
        <taxon>Pseudomonadati</taxon>
        <taxon>Pseudomonadota</taxon>
        <taxon>Gammaproteobacteria</taxon>
        <taxon>Pseudomonadales</taxon>
        <taxon>Pseudomonadaceae</taxon>
        <taxon>Azotobacter</taxon>
    </lineage>
</organism>
<evidence type="ECO:0000256" key="8">
    <source>
        <dbReference type="PROSITE-ProRule" id="PRU01193"/>
    </source>
</evidence>
<dbReference type="SUPFAM" id="SSF56176">
    <property type="entry name" value="FAD-binding/transporter-associated domain-like"/>
    <property type="match status" value="1"/>
</dbReference>
<dbReference type="KEGG" id="acx:Achr_13450"/>
<dbReference type="InterPro" id="IPR044751">
    <property type="entry name" value="Ion_transp-like_CBS"/>
</dbReference>
<dbReference type="InterPro" id="IPR036318">
    <property type="entry name" value="FAD-bd_PCMH-like_sf"/>
</dbReference>
<dbReference type="InterPro" id="IPR005170">
    <property type="entry name" value="Transptr-assoc_dom"/>
</dbReference>
<evidence type="ECO:0000313" key="12">
    <source>
        <dbReference type="EMBL" id="AJE20817.1"/>
    </source>
</evidence>
<dbReference type="InterPro" id="IPR000644">
    <property type="entry name" value="CBS_dom"/>
</dbReference>
<dbReference type="Pfam" id="PF00571">
    <property type="entry name" value="CBS"/>
    <property type="match status" value="1"/>
</dbReference>
<dbReference type="HOGENOM" id="CLU_015237_4_0_6"/>
<dbReference type="STRING" id="1328314.Achr_13450"/>
<dbReference type="Gene3D" id="3.30.465.10">
    <property type="match status" value="1"/>
</dbReference>
<dbReference type="PROSITE" id="PS51846">
    <property type="entry name" value="CNNM"/>
    <property type="match status" value="1"/>
</dbReference>
<dbReference type="PANTHER" id="PTHR22777">
    <property type="entry name" value="HEMOLYSIN-RELATED"/>
    <property type="match status" value="1"/>
</dbReference>
<feature type="transmembrane region" description="Helical" evidence="9">
    <location>
        <begin position="55"/>
        <end position="73"/>
    </location>
</feature>
<evidence type="ECO:0000256" key="9">
    <source>
        <dbReference type="SAM" id="Phobius"/>
    </source>
</evidence>
<dbReference type="SUPFAM" id="SSF54631">
    <property type="entry name" value="CBS-domain pair"/>
    <property type="match status" value="1"/>
</dbReference>
<dbReference type="GO" id="GO:0050660">
    <property type="term" value="F:flavin adenine dinucleotide binding"/>
    <property type="evidence" value="ECO:0007669"/>
    <property type="project" value="InterPro"/>
</dbReference>
<sequence>METGLLLLLILLNGIFAMAEIAVVSSRKARLQRLADERRHGALVALALQEDPSRFLSTIQVGITTVGILSGALGESLLARPLAERVAGLPALAPYAEGIALVLTVAAITYLSVVLGELLPKRLALLSPEAIAVAIAPPMQRLAQIAAPLVWLLSCSCDLLLRLLGVRRRDEPPVTDEEIKVLMEQGAEAGVFHESEQALVANVLHLDEQPVGAIMSPRQQVYAIDLDEPREEQLRRLVESPYSRVLVCRGGLQQVVGVLQRGDLLGPVLQGQALDLQRNIRPPLYVEESASSTGLLESFRRTRCEFAVVVDEFDDLQGIVTLKDVLTAIVGEIPGTLEDGEPAIVRREDGSWLVDGGMGIERLRAALDIATGFPGEAENAYHTLAGLVMHRLQRVPKVADHFEHDGWRFEVVDMDRTRIDKVLVVRLAASAA</sequence>
<dbReference type="InterPro" id="IPR016169">
    <property type="entry name" value="FAD-bd_PCMH_sub2"/>
</dbReference>
<dbReference type="GO" id="GO:0005886">
    <property type="term" value="C:plasma membrane"/>
    <property type="evidence" value="ECO:0007669"/>
    <property type="project" value="TreeGrafter"/>
</dbReference>
<dbReference type="PROSITE" id="PS51371">
    <property type="entry name" value="CBS"/>
    <property type="match status" value="2"/>
</dbReference>
<dbReference type="InterPro" id="IPR046342">
    <property type="entry name" value="CBS_dom_sf"/>
</dbReference>
<name>A0A0C4WR72_9GAMM</name>
<dbReference type="EMBL" id="CP010415">
    <property type="protein sequence ID" value="AJE20817.1"/>
    <property type="molecule type" value="Genomic_DNA"/>
</dbReference>
<reference evidence="12 13" key="1">
    <citation type="journal article" date="2015" name="PLoS ONE">
        <title>Azotobacter Genomes: The Genome of Azotobacter chroococcum NCIMB 8003 (ATCC 4412).</title>
        <authorList>
            <person name="Robson R.L."/>
            <person name="Jones R."/>
            <person name="Robson R.M."/>
            <person name="Schwartz A."/>
            <person name="Richardson T.H."/>
        </authorList>
    </citation>
    <scope>NUCLEOTIDE SEQUENCE [LARGE SCALE GENOMIC DNA]</scope>
    <source>
        <strain evidence="12 13">NCIMB 8003</strain>
    </source>
</reference>
<keyword evidence="2 8" id="KW-0812">Transmembrane</keyword>
<evidence type="ECO:0000259" key="10">
    <source>
        <dbReference type="PROSITE" id="PS51371"/>
    </source>
</evidence>
<dbReference type="InterPro" id="IPR002550">
    <property type="entry name" value="CNNM"/>
</dbReference>
<evidence type="ECO:0000256" key="3">
    <source>
        <dbReference type="ARBA" id="ARBA00022737"/>
    </source>
</evidence>
<dbReference type="Proteomes" id="UP000068210">
    <property type="component" value="Chromosome"/>
</dbReference>
<feature type="transmembrane region" description="Helical" evidence="9">
    <location>
        <begin position="93"/>
        <end position="116"/>
    </location>
</feature>
<dbReference type="Pfam" id="PF01595">
    <property type="entry name" value="CNNM"/>
    <property type="match status" value="1"/>
</dbReference>
<accession>A0A0C4WR72</accession>
<comment type="subcellular location">
    <subcellularLocation>
        <location evidence="1">Membrane</location>
        <topology evidence="1">Multi-pass membrane protein</topology>
    </subcellularLocation>
</comment>
<dbReference type="Gene3D" id="3.10.580.10">
    <property type="entry name" value="CBS-domain"/>
    <property type="match status" value="1"/>
</dbReference>
<gene>
    <name evidence="12" type="ORF">Achr_13450</name>
</gene>
<proteinExistence type="predicted"/>
<feature type="domain" description="CBS" evidence="10">
    <location>
        <begin position="215"/>
        <end position="274"/>
    </location>
</feature>
<feature type="transmembrane region" description="Helical" evidence="9">
    <location>
        <begin position="6"/>
        <end position="24"/>
    </location>
</feature>
<evidence type="ECO:0000256" key="4">
    <source>
        <dbReference type="ARBA" id="ARBA00022989"/>
    </source>
</evidence>
<dbReference type="SMART" id="SM00116">
    <property type="entry name" value="CBS"/>
    <property type="match status" value="2"/>
</dbReference>
<keyword evidence="4 8" id="KW-1133">Transmembrane helix</keyword>
<dbReference type="AlphaFoldDB" id="A0A0C4WR72"/>
<keyword evidence="13" id="KW-1185">Reference proteome</keyword>
<dbReference type="Pfam" id="PF03471">
    <property type="entry name" value="CorC_HlyC"/>
    <property type="match status" value="1"/>
</dbReference>
<dbReference type="CDD" id="cd04590">
    <property type="entry name" value="CBS_pair_CorC_HlyC_assoc"/>
    <property type="match status" value="1"/>
</dbReference>